<feature type="transmembrane region" description="Helical" evidence="6">
    <location>
        <begin position="12"/>
        <end position="31"/>
    </location>
</feature>
<dbReference type="InterPro" id="IPR036890">
    <property type="entry name" value="HATPase_C_sf"/>
</dbReference>
<dbReference type="PROSITE" id="PS50109">
    <property type="entry name" value="HIS_KIN"/>
    <property type="match status" value="1"/>
</dbReference>
<keyword evidence="6" id="KW-1133">Transmembrane helix</keyword>
<dbReference type="SUPFAM" id="SSF55874">
    <property type="entry name" value="ATPase domain of HSP90 chaperone/DNA topoisomerase II/histidine kinase"/>
    <property type="match status" value="1"/>
</dbReference>
<evidence type="ECO:0000313" key="10">
    <source>
        <dbReference type="Proteomes" id="UP000621856"/>
    </source>
</evidence>
<comment type="catalytic activity">
    <reaction evidence="1">
        <text>ATP + protein L-histidine = ADP + protein N-phospho-L-histidine.</text>
        <dbReference type="EC" id="2.7.13.3"/>
    </reaction>
</comment>
<dbReference type="Gene3D" id="1.20.5.1930">
    <property type="match status" value="1"/>
</dbReference>
<name>A0A8J3A397_9PROT</name>
<dbReference type="AlphaFoldDB" id="A0A8J3A397"/>
<reference evidence="9 11" key="2">
    <citation type="submission" date="2020-02" db="EMBL/GenBank/DDBJ databases">
        <title>Genome sequence of Parvularcula flava strain NH6-79.</title>
        <authorList>
            <person name="Abdul Karim M.H."/>
            <person name="Lam M.Q."/>
            <person name="Chen S.J."/>
            <person name="Yahya A."/>
            <person name="Shahir S."/>
            <person name="Shamsir M.S."/>
            <person name="Chong C.S."/>
        </authorList>
    </citation>
    <scope>NUCLEOTIDE SEQUENCE [LARGE SCALE GENOMIC DNA]</scope>
    <source>
        <strain evidence="9 11">NH6-79</strain>
    </source>
</reference>
<dbReference type="InterPro" id="IPR050482">
    <property type="entry name" value="Sensor_HK_TwoCompSys"/>
</dbReference>
<feature type="domain" description="Histidine kinase" evidence="7">
    <location>
        <begin position="440"/>
        <end position="618"/>
    </location>
</feature>
<keyword evidence="6" id="KW-0812">Transmembrane</keyword>
<evidence type="ECO:0000256" key="4">
    <source>
        <dbReference type="ARBA" id="ARBA00022777"/>
    </source>
</evidence>
<proteinExistence type="predicted"/>
<evidence type="ECO:0000256" key="5">
    <source>
        <dbReference type="ARBA" id="ARBA00023012"/>
    </source>
</evidence>
<dbReference type="Pfam" id="PF02518">
    <property type="entry name" value="HATPase_c"/>
    <property type="match status" value="1"/>
</dbReference>
<keyword evidence="3" id="KW-0808">Transferase</keyword>
<evidence type="ECO:0000313" key="8">
    <source>
        <dbReference type="EMBL" id="GGH98979.1"/>
    </source>
</evidence>
<feature type="transmembrane region" description="Helical" evidence="6">
    <location>
        <begin position="295"/>
        <end position="311"/>
    </location>
</feature>
<evidence type="ECO:0000256" key="6">
    <source>
        <dbReference type="SAM" id="Phobius"/>
    </source>
</evidence>
<keyword evidence="5" id="KW-0902">Two-component regulatory system</keyword>
<dbReference type="Proteomes" id="UP000818603">
    <property type="component" value="Unassembled WGS sequence"/>
</dbReference>
<feature type="transmembrane region" description="Helical" evidence="6">
    <location>
        <begin position="111"/>
        <end position="135"/>
    </location>
</feature>
<feature type="transmembrane region" description="Helical" evidence="6">
    <location>
        <begin position="235"/>
        <end position="256"/>
    </location>
</feature>
<feature type="transmembrane region" description="Helical" evidence="6">
    <location>
        <begin position="142"/>
        <end position="164"/>
    </location>
</feature>
<evidence type="ECO:0000259" key="7">
    <source>
        <dbReference type="PROSITE" id="PS50109"/>
    </source>
</evidence>
<protein>
    <recommendedName>
        <fullName evidence="2">histidine kinase</fullName>
        <ecNumber evidence="2">2.7.13.3</ecNumber>
    </recommendedName>
</protein>
<reference evidence="8" key="1">
    <citation type="journal article" date="2014" name="Int. J. Syst. Evol. Microbiol.">
        <title>Complete genome sequence of Corynebacterium casei LMG S-19264T (=DSM 44701T), isolated from a smear-ripened cheese.</title>
        <authorList>
            <consortium name="US DOE Joint Genome Institute (JGI-PGF)"/>
            <person name="Walter F."/>
            <person name="Albersmeier A."/>
            <person name="Kalinowski J."/>
            <person name="Ruckert C."/>
        </authorList>
    </citation>
    <scope>NUCLEOTIDE SEQUENCE</scope>
    <source>
        <strain evidence="8">CGMCC 1.14984</strain>
    </source>
</reference>
<evidence type="ECO:0000256" key="2">
    <source>
        <dbReference type="ARBA" id="ARBA00012438"/>
    </source>
</evidence>
<reference evidence="8" key="3">
    <citation type="submission" date="2020-09" db="EMBL/GenBank/DDBJ databases">
        <authorList>
            <person name="Sun Q."/>
            <person name="Zhou Y."/>
        </authorList>
    </citation>
    <scope>NUCLEOTIDE SEQUENCE</scope>
    <source>
        <strain evidence="8">CGMCC 1.14984</strain>
    </source>
</reference>
<dbReference type="PANTHER" id="PTHR24421:SF10">
    <property type="entry name" value="NITRATE_NITRITE SENSOR PROTEIN NARQ"/>
    <property type="match status" value="1"/>
</dbReference>
<feature type="transmembrane region" description="Helical" evidence="6">
    <location>
        <begin position="268"/>
        <end position="289"/>
    </location>
</feature>
<gene>
    <name evidence="9" type="ORF">FF098_011865</name>
    <name evidence="8" type="ORF">GCM10011355_23850</name>
</gene>
<feature type="transmembrane region" description="Helical" evidence="6">
    <location>
        <begin position="170"/>
        <end position="190"/>
    </location>
</feature>
<evidence type="ECO:0000256" key="3">
    <source>
        <dbReference type="ARBA" id="ARBA00022679"/>
    </source>
</evidence>
<feature type="transmembrane region" description="Helical" evidence="6">
    <location>
        <begin position="202"/>
        <end position="223"/>
    </location>
</feature>
<dbReference type="EC" id="2.7.13.3" evidence="2"/>
<evidence type="ECO:0000313" key="11">
    <source>
        <dbReference type="Proteomes" id="UP000818603"/>
    </source>
</evidence>
<evidence type="ECO:0000313" key="9">
    <source>
        <dbReference type="EMBL" id="NHK28605.1"/>
    </source>
</evidence>
<dbReference type="EMBL" id="BMGZ01000002">
    <property type="protein sequence ID" value="GGH98979.1"/>
    <property type="molecule type" value="Genomic_DNA"/>
</dbReference>
<dbReference type="GO" id="GO:0000160">
    <property type="term" value="P:phosphorelay signal transduction system"/>
    <property type="evidence" value="ECO:0007669"/>
    <property type="project" value="UniProtKB-KW"/>
</dbReference>
<dbReference type="Gene3D" id="3.30.565.10">
    <property type="entry name" value="Histidine kinase-like ATPase, C-terminal domain"/>
    <property type="match status" value="1"/>
</dbReference>
<keyword evidence="4 9" id="KW-0418">Kinase</keyword>
<dbReference type="PANTHER" id="PTHR24421">
    <property type="entry name" value="NITRATE/NITRITE SENSOR PROTEIN NARX-RELATED"/>
    <property type="match status" value="1"/>
</dbReference>
<feature type="transmembrane region" description="Helical" evidence="6">
    <location>
        <begin position="51"/>
        <end position="69"/>
    </location>
</feature>
<keyword evidence="11" id="KW-1185">Reference proteome</keyword>
<evidence type="ECO:0000256" key="1">
    <source>
        <dbReference type="ARBA" id="ARBA00000085"/>
    </source>
</evidence>
<dbReference type="Proteomes" id="UP000621856">
    <property type="component" value="Unassembled WGS sequence"/>
</dbReference>
<dbReference type="GO" id="GO:0004673">
    <property type="term" value="F:protein histidine kinase activity"/>
    <property type="evidence" value="ECO:0007669"/>
    <property type="project" value="UniProtKB-EC"/>
</dbReference>
<dbReference type="CDD" id="cd16917">
    <property type="entry name" value="HATPase_UhpB-NarQ-NarX-like"/>
    <property type="match status" value="1"/>
</dbReference>
<feature type="transmembrane region" description="Helical" evidence="6">
    <location>
        <begin position="76"/>
        <end position="99"/>
    </location>
</feature>
<sequence length="628" mass="68302">MSATQILMMPGRRLAVSMGLGLAMMAGFVFMVLQAPGDALFRSPLELDSSFWTQFITGAGAYLIGALVWSLRPRDLAAMLFAISGLATLMFTFGAGIGNSVIVPLPDWAEILFVLFNAGGASLFGIVMIVLFLVYPVRLPHWRLWTTLVVGGFGIWTLFGLTMMFSGSTLVQTITFTEMIGICIVVALQIKATGGQPRERAIAWWLGLSVLFGAGPFIALVAIPSTFGFGSLMEARYAFIFFLLIYIGLAVGLTRYRLFQLGEWAFQILFYTIGAALLLVLDAVLLLALPLEQGPAFGLAIFIIAVAYLPLRDWIGRQVLRRDASSTEELFRAVVDVAFEPNAEQRAAAWQQLFRRHFLVLECETADISQGEPEIREDGLALALPAMKGLPGLLLRYPWEGRGLFAPRHRETAYQLMRLMLQAEESRVAYDRGMQEERTRIARDMHDNIGSQLLSALHSQSGPRKDVLIRETLTDLRDIINNAGGEEASLDEALADLRAETAERAEAAGLALDWHSDIADDVQMTPQAIHALRSVIRETVSNTIKYAGARRVGVSIMQVNGSISVTLSDDGKGFDPQTIVPGNGLKNIADRIAGLGGTSSIGSSEGGTTIAAQVPVPASTGMKKEIEA</sequence>
<keyword evidence="6" id="KW-0472">Membrane</keyword>
<comment type="caution">
    <text evidence="8">The sequence shown here is derived from an EMBL/GenBank/DDBJ whole genome shotgun (WGS) entry which is preliminary data.</text>
</comment>
<dbReference type="InterPro" id="IPR003594">
    <property type="entry name" value="HATPase_dom"/>
</dbReference>
<dbReference type="RefSeq" id="WP_155140745.1">
    <property type="nucleotide sequence ID" value="NZ_BMGZ01000002.1"/>
</dbReference>
<dbReference type="EMBL" id="VCJR02000002">
    <property type="protein sequence ID" value="NHK28605.1"/>
    <property type="molecule type" value="Genomic_DNA"/>
</dbReference>
<organism evidence="8 10">
    <name type="scientific">Aquisalinus luteolus</name>
    <dbReference type="NCBI Taxonomy" id="1566827"/>
    <lineage>
        <taxon>Bacteria</taxon>
        <taxon>Pseudomonadati</taxon>
        <taxon>Pseudomonadota</taxon>
        <taxon>Alphaproteobacteria</taxon>
        <taxon>Parvularculales</taxon>
        <taxon>Parvularculaceae</taxon>
        <taxon>Aquisalinus</taxon>
    </lineage>
</organism>
<dbReference type="InterPro" id="IPR005467">
    <property type="entry name" value="His_kinase_dom"/>
</dbReference>
<accession>A0A8J3A397</accession>